<evidence type="ECO:0000313" key="3">
    <source>
        <dbReference type="Proteomes" id="UP000000607"/>
    </source>
</evidence>
<dbReference type="EMBL" id="AE016827">
    <property type="protein sequence ID" value="AAU38562.1"/>
    <property type="molecule type" value="Genomic_DNA"/>
</dbReference>
<name>Q65R48_MANSM</name>
<organism evidence="2 3">
    <name type="scientific">Mannheimia succiniciproducens (strain KCTC 0769BP / MBEL55E)</name>
    <dbReference type="NCBI Taxonomy" id="221988"/>
    <lineage>
        <taxon>Bacteria</taxon>
        <taxon>Pseudomonadati</taxon>
        <taxon>Pseudomonadota</taxon>
        <taxon>Gammaproteobacteria</taxon>
        <taxon>Pasteurellales</taxon>
        <taxon>Pasteurellaceae</taxon>
        <taxon>Basfia</taxon>
    </lineage>
</organism>
<protein>
    <recommendedName>
        <fullName evidence="1">PIN-like domain-containing protein</fullName>
    </recommendedName>
</protein>
<dbReference type="eggNOG" id="ENOG5032TYN">
    <property type="taxonomic scope" value="Bacteria"/>
</dbReference>
<keyword evidence="3" id="KW-1185">Reference proteome</keyword>
<dbReference type="KEGG" id="msu:MS1955"/>
<feature type="domain" description="PIN-like" evidence="1">
    <location>
        <begin position="5"/>
        <end position="100"/>
    </location>
</feature>
<dbReference type="Pfam" id="PF18475">
    <property type="entry name" value="PIN7"/>
    <property type="match status" value="1"/>
</dbReference>
<dbReference type="Proteomes" id="UP000000607">
    <property type="component" value="Chromosome"/>
</dbReference>
<dbReference type="RefSeq" id="WP_011201113.1">
    <property type="nucleotide sequence ID" value="NC_006300.1"/>
</dbReference>
<dbReference type="STRING" id="221988.MS1955"/>
<gene>
    <name evidence="2" type="ordered locus">MS1955</name>
</gene>
<evidence type="ECO:0000259" key="1">
    <source>
        <dbReference type="Pfam" id="PF18475"/>
    </source>
</evidence>
<dbReference type="AlphaFoldDB" id="Q65R48"/>
<accession>Q65R48</accession>
<sequence>MKYAFIDYENLHSLDGLELQNYKRIFLFIGANQTNIRLTEKFDDEINVTFVTIKDVSSNNVDFHIAYYLGKLDATVDKNIEFHILSKDQGYNGICSFIRHQRENRHCSRIAPAVSEPLALPKPDESSKQKIEIIFKEYKSFMVKREKKHLPTKTQSLRNNIHNQTSLKGLEKQDVNNVIIKVINKLSQEKLLKITDSKVSYP</sequence>
<reference evidence="2 3" key="1">
    <citation type="journal article" date="2004" name="Nat. Biotechnol.">
        <title>The genome sequence of the capnophilic rumen bacterium Mannheimia succiniciproducens.</title>
        <authorList>
            <person name="Hong S.H."/>
            <person name="Kim J.S."/>
            <person name="Lee S.Y."/>
            <person name="In Y.H."/>
            <person name="Choi S.S."/>
            <person name="Rih J.-K."/>
            <person name="Kim C.H."/>
            <person name="Jeong H."/>
            <person name="Hur C.G."/>
            <person name="Kim J.J."/>
        </authorList>
    </citation>
    <scope>NUCLEOTIDE SEQUENCE [LARGE SCALE GENOMIC DNA]</scope>
    <source>
        <strain evidence="3">KCTC 0769BP / MBEL55E</strain>
    </source>
</reference>
<dbReference type="InterPro" id="IPR041494">
    <property type="entry name" value="PIN7"/>
</dbReference>
<evidence type="ECO:0000313" key="2">
    <source>
        <dbReference type="EMBL" id="AAU38562.1"/>
    </source>
</evidence>
<dbReference type="OrthoDB" id="9791898at2"/>
<dbReference type="HOGENOM" id="CLU_086011_1_0_6"/>
<proteinExistence type="predicted"/>